<dbReference type="GO" id="GO:0046983">
    <property type="term" value="F:protein dimerization activity"/>
    <property type="evidence" value="ECO:0007669"/>
    <property type="project" value="InterPro"/>
</dbReference>
<feature type="region of interest" description="Disordered" evidence="1">
    <location>
        <begin position="796"/>
        <end position="864"/>
    </location>
</feature>
<keyword evidence="5" id="KW-1185">Reference proteome</keyword>
<feature type="compositionally biased region" description="Acidic residues" evidence="1">
    <location>
        <begin position="155"/>
        <end position="165"/>
    </location>
</feature>
<accession>A0A9W7XDQ7</accession>
<reference evidence="4 5" key="1">
    <citation type="submission" date="2022-10" db="EMBL/GenBank/DDBJ databases">
        <title>WGS assembly of Paspalum vaginatum 540-79.</title>
        <authorList>
            <person name="Sun G."/>
            <person name="Wase N."/>
            <person name="Shu S."/>
            <person name="Jenkins J."/>
            <person name="Zhou B."/>
            <person name="Torres-Rodriguez J."/>
            <person name="Chen C."/>
            <person name="Sandor L."/>
            <person name="Plott C."/>
            <person name="Yoshinga Y."/>
            <person name="Daum C."/>
            <person name="Qi P."/>
            <person name="Barry K."/>
            <person name="Lipzen A."/>
            <person name="Berry L."/>
            <person name="Pedersen C."/>
            <person name="Gottilla T."/>
            <person name="Foltz A."/>
            <person name="Yu H."/>
            <person name="O'Malley R."/>
            <person name="Zhang C."/>
            <person name="Devos K."/>
            <person name="Sigmon B."/>
            <person name="Yu B."/>
            <person name="Obata T."/>
            <person name="Schmutz J."/>
            <person name="Schnable J."/>
        </authorList>
    </citation>
    <scope>NUCLEOTIDE SEQUENCE [LARGE SCALE GENOMIC DNA]</scope>
    <source>
        <strain evidence="5">cv. 540-79</strain>
    </source>
</reference>
<dbReference type="SUPFAM" id="SSF53098">
    <property type="entry name" value="Ribonuclease H-like"/>
    <property type="match status" value="1"/>
</dbReference>
<dbReference type="AlphaFoldDB" id="A0A9W7XDQ7"/>
<feature type="compositionally biased region" description="Low complexity" evidence="1">
    <location>
        <begin position="28"/>
        <end position="49"/>
    </location>
</feature>
<organism evidence="4 5">
    <name type="scientific">Paspalum vaginatum</name>
    <name type="common">seashore paspalum</name>
    <dbReference type="NCBI Taxonomy" id="158149"/>
    <lineage>
        <taxon>Eukaryota</taxon>
        <taxon>Viridiplantae</taxon>
        <taxon>Streptophyta</taxon>
        <taxon>Embryophyta</taxon>
        <taxon>Tracheophyta</taxon>
        <taxon>Spermatophyta</taxon>
        <taxon>Magnoliopsida</taxon>
        <taxon>Liliopsida</taxon>
        <taxon>Poales</taxon>
        <taxon>Poaceae</taxon>
        <taxon>PACMAD clade</taxon>
        <taxon>Panicoideae</taxon>
        <taxon>Andropogonodae</taxon>
        <taxon>Paspaleae</taxon>
        <taxon>Paspalinae</taxon>
        <taxon>Paspalum</taxon>
    </lineage>
</organism>
<protein>
    <recommendedName>
        <fullName evidence="6">BED-type domain-containing protein</fullName>
    </recommendedName>
</protein>
<proteinExistence type="predicted"/>
<evidence type="ECO:0000313" key="5">
    <source>
        <dbReference type="Proteomes" id="UP001164776"/>
    </source>
</evidence>
<dbReference type="Pfam" id="PF05699">
    <property type="entry name" value="Dimer_Tnp_hAT"/>
    <property type="match status" value="1"/>
</dbReference>
<dbReference type="Proteomes" id="UP001164776">
    <property type="component" value="Unassembled WGS sequence"/>
</dbReference>
<sequence>MSSSSSDETVRRRAAVEVLMNGPEEHASAQNDTTATTNSSAASTAPDANVQSLIEKALAKLPPERRAEAIDPKRKAQSKDPAWKYGWWPDTSKKDFLRCIFCEKRVPAGVSRFKQHLAGGYGDAHGCEECPEIVKREMHDYLKKNSRTVFVSVPEEDANEEEEGAAAEPQAETPVPSSGTRVKQARKKIAQASIANIVVSAPPKPQTQKHSKSVSAMLCKTPEEVVAERHKSKTSQPTLEHCTKKSEAKQIVDDHIADFFYENGIPLNAINTRSWEIMVESIGQYGPGLRSPSYHELRVPLLDRAVNRTAELRKKHEEAWKEYGCTLMSDGWTDTSHRHLINFLANSPAGTFFLGSVDASSEVANAQMLADLLEKQIDKIGREYAVQVVTDNGSNFKAAGRLLMERIPHLFWTPCAAHCLDLILEDIGKIKEFNTCINMAKKVCRFIYKHGRVLDQMRDKIGGDLVRPAVTRFATSFLTLASMHRHRNGLRALFVSEEWNKNSLASSSEGKQVVNIVLSMSFWNTMENCLRASQPLLIALRIADGDETPAAPEIMAAMDVAKTTIKESLKEKPSLLKEVLKCYDKRWETQMEQKLYGAALFLNLGKYFDIRNKDKRQAARLRSMFNDVLWKMVSDDDEQTQISKQADDYERSEVLWWGSYGGLAFELQSLAIKIISLCCSASGCERNWSAFAHVHTKKRNRLEHKRLNKLVYVSYNRKMQNRFQKIKEMGSKGKKCNPLLLEEFQWESEWVDENSETVHSDGDSLTWTAVDEVAGATQGLRGRHLPRAAAARAATAVKQTYVRNRKRPRNTPAQDNVDADADDTDSDVGDEAQDEPEDSDSAAAMEEDEEAGDGHFQLDDDLLN</sequence>
<evidence type="ECO:0000256" key="1">
    <source>
        <dbReference type="SAM" id="MobiDB-lite"/>
    </source>
</evidence>
<evidence type="ECO:0000259" key="2">
    <source>
        <dbReference type="Pfam" id="PF04937"/>
    </source>
</evidence>
<feature type="compositionally biased region" description="Acidic residues" evidence="1">
    <location>
        <begin position="817"/>
        <end position="851"/>
    </location>
</feature>
<evidence type="ECO:0008006" key="6">
    <source>
        <dbReference type="Google" id="ProtNLM"/>
    </source>
</evidence>
<dbReference type="InterPro" id="IPR008906">
    <property type="entry name" value="HATC_C_dom"/>
</dbReference>
<dbReference type="OrthoDB" id="674595at2759"/>
<dbReference type="InterPro" id="IPR012337">
    <property type="entry name" value="RNaseH-like_sf"/>
</dbReference>
<dbReference type="PANTHER" id="PTHR32166:SF74">
    <property type="entry name" value="OS05G0256350 PROTEIN"/>
    <property type="match status" value="1"/>
</dbReference>
<feature type="domain" description="HAT C-terminal dimerisation" evidence="3">
    <location>
        <begin position="654"/>
        <end position="714"/>
    </location>
</feature>
<feature type="region of interest" description="Disordered" evidence="1">
    <location>
        <begin position="1"/>
        <end position="49"/>
    </location>
</feature>
<feature type="region of interest" description="Disordered" evidence="1">
    <location>
        <begin position="155"/>
        <end position="185"/>
    </location>
</feature>
<evidence type="ECO:0000313" key="4">
    <source>
        <dbReference type="EMBL" id="KAJ1257270.1"/>
    </source>
</evidence>
<gene>
    <name evidence="4" type="ORF">BS78_K130100</name>
</gene>
<name>A0A9W7XDQ7_9POAL</name>
<dbReference type="EMBL" id="MU629429">
    <property type="protein sequence ID" value="KAJ1257270.1"/>
    <property type="molecule type" value="Genomic_DNA"/>
</dbReference>
<dbReference type="InterPro" id="IPR007021">
    <property type="entry name" value="DUF659"/>
</dbReference>
<dbReference type="Pfam" id="PF04937">
    <property type="entry name" value="DUF659"/>
    <property type="match status" value="1"/>
</dbReference>
<evidence type="ECO:0000259" key="3">
    <source>
        <dbReference type="Pfam" id="PF05699"/>
    </source>
</evidence>
<feature type="domain" description="DUF659" evidence="2">
    <location>
        <begin position="292"/>
        <end position="443"/>
    </location>
</feature>
<dbReference type="PANTHER" id="PTHR32166">
    <property type="entry name" value="OSJNBA0013A04.12 PROTEIN"/>
    <property type="match status" value="1"/>
</dbReference>
<comment type="caution">
    <text evidence="4">The sequence shown here is derived from an EMBL/GenBank/DDBJ whole genome shotgun (WGS) entry which is preliminary data.</text>
</comment>